<evidence type="ECO:0000256" key="3">
    <source>
        <dbReference type="SAM" id="SignalP"/>
    </source>
</evidence>
<dbReference type="PANTHER" id="PTHR30332:SF17">
    <property type="entry name" value="TYPE IV PILIATION SYSTEM PROTEIN DR_0774-RELATED"/>
    <property type="match status" value="1"/>
</dbReference>
<name>A0A1H9HHV9_9HYPH</name>
<keyword evidence="3" id="KW-0732">Signal</keyword>
<dbReference type="RefSeq" id="WP_177176801.1">
    <property type="nucleotide sequence ID" value="NZ_FOFG01000006.1"/>
</dbReference>
<feature type="domain" description="Type II/III secretion system secretin-like" evidence="4">
    <location>
        <begin position="311"/>
        <end position="474"/>
    </location>
</feature>
<dbReference type="InterPro" id="IPR050810">
    <property type="entry name" value="Bact_Secretion_Sys_Channel"/>
</dbReference>
<feature type="domain" description="Pilus formation protein N-terminal" evidence="5">
    <location>
        <begin position="50"/>
        <end position="118"/>
    </location>
</feature>
<protein>
    <submittedName>
        <fullName evidence="6">Pilus assembly protein CpaC</fullName>
    </submittedName>
</protein>
<feature type="chain" id="PRO_5011634655" evidence="3">
    <location>
        <begin position="35"/>
        <end position="525"/>
    </location>
</feature>
<evidence type="ECO:0000256" key="2">
    <source>
        <dbReference type="SAM" id="MobiDB-lite"/>
    </source>
</evidence>
<evidence type="ECO:0000259" key="4">
    <source>
        <dbReference type="Pfam" id="PF00263"/>
    </source>
</evidence>
<evidence type="ECO:0000256" key="1">
    <source>
        <dbReference type="RuleBase" id="RU004003"/>
    </source>
</evidence>
<dbReference type="EMBL" id="FOFG01000006">
    <property type="protein sequence ID" value="SEQ61884.1"/>
    <property type="molecule type" value="Genomic_DNA"/>
</dbReference>
<accession>A0A1H9HHV9</accession>
<dbReference type="AlphaFoldDB" id="A0A1H9HHV9"/>
<evidence type="ECO:0000313" key="6">
    <source>
        <dbReference type="EMBL" id="SEQ61884.1"/>
    </source>
</evidence>
<dbReference type="GO" id="GO:0009306">
    <property type="term" value="P:protein secretion"/>
    <property type="evidence" value="ECO:0007669"/>
    <property type="project" value="InterPro"/>
</dbReference>
<dbReference type="Proteomes" id="UP000199647">
    <property type="component" value="Unassembled WGS sequence"/>
</dbReference>
<organism evidence="6 7">
    <name type="scientific">Faunimonas pinastri</name>
    <dbReference type="NCBI Taxonomy" id="1855383"/>
    <lineage>
        <taxon>Bacteria</taxon>
        <taxon>Pseudomonadati</taxon>
        <taxon>Pseudomonadota</taxon>
        <taxon>Alphaproteobacteria</taxon>
        <taxon>Hyphomicrobiales</taxon>
        <taxon>Afifellaceae</taxon>
        <taxon>Faunimonas</taxon>
    </lineage>
</organism>
<evidence type="ECO:0000259" key="5">
    <source>
        <dbReference type="Pfam" id="PF13629"/>
    </source>
</evidence>
<proteinExistence type="inferred from homology"/>
<comment type="similarity">
    <text evidence="1">Belongs to the bacterial secretin family.</text>
</comment>
<keyword evidence="7" id="KW-1185">Reference proteome</keyword>
<feature type="region of interest" description="Disordered" evidence="2">
    <location>
        <begin position="186"/>
        <end position="216"/>
    </location>
</feature>
<sequence length="525" mass="53745">MNVLRKLQAGALALALGTVLPATPILLAPQAANAAGSYIKLTASDLSRDRQIHLGVDKSIVVDLPRPASDVLVSNPAIADAVLRTSRRLYLIGVKTGQANVFLFDSSGAQIGGFDINVDVDLTSLNEILRQAIPDGTVRADTLNGNFIIRGQVKSASDSAKAQQIVAGMMQGFNIGTVDSGASGGGAAAGGAKSGGASQAGSGGGASQSSSSEGAQSGQSRIINLLTITGEEQVSLRVTIAEIQRTVVKQLGVNLGNGSADALTSGNFSANSGSGTGLSPLTFPINTATSPGTLNLSWSAGGNSISATVKALEETNMIRTLAEPTLTAVSGETANFVAGGEFPIVTGVSDTTGTPTVTFKDFGVKLAFTPTVLGPGRISLHVRTEVSEINSAYSITTSGYTIPGLNTRNAESTVELPSGGAFVLAGLMNQQTQRAATGLPVLQKLPILGALFSSKDFQNAQTELVMIVTPYLVKPVSPQQLARPGDNYVGPTDSQAYFMNRLNRVYGAAPAAATSRAGKVGFSFD</sequence>
<feature type="signal peptide" evidence="3">
    <location>
        <begin position="1"/>
        <end position="34"/>
    </location>
</feature>
<evidence type="ECO:0000313" key="7">
    <source>
        <dbReference type="Proteomes" id="UP000199647"/>
    </source>
</evidence>
<dbReference type="Pfam" id="PF13629">
    <property type="entry name" value="T2SS-T3SS_pil_N"/>
    <property type="match status" value="1"/>
</dbReference>
<reference evidence="6 7" key="1">
    <citation type="submission" date="2016-10" db="EMBL/GenBank/DDBJ databases">
        <authorList>
            <person name="de Groot N.N."/>
        </authorList>
    </citation>
    <scope>NUCLEOTIDE SEQUENCE [LARGE SCALE GENOMIC DNA]</scope>
    <source>
        <strain evidence="6 7">A52C2</strain>
    </source>
</reference>
<feature type="compositionally biased region" description="Low complexity" evidence="2">
    <location>
        <begin position="207"/>
        <end position="216"/>
    </location>
</feature>
<dbReference type="InterPro" id="IPR032789">
    <property type="entry name" value="T2SS-T3SS_pil_N"/>
</dbReference>
<dbReference type="PANTHER" id="PTHR30332">
    <property type="entry name" value="PROBABLE GENERAL SECRETION PATHWAY PROTEIN D"/>
    <property type="match status" value="1"/>
</dbReference>
<dbReference type="STRING" id="1855383.SAMN05216548_10646"/>
<dbReference type="InterPro" id="IPR004846">
    <property type="entry name" value="T2SS/T3SS_dom"/>
</dbReference>
<dbReference type="PRINTS" id="PR00811">
    <property type="entry name" value="BCTERIALGSPD"/>
</dbReference>
<dbReference type="GO" id="GO:0015627">
    <property type="term" value="C:type II protein secretion system complex"/>
    <property type="evidence" value="ECO:0007669"/>
    <property type="project" value="TreeGrafter"/>
</dbReference>
<dbReference type="InterPro" id="IPR001775">
    <property type="entry name" value="GspD/PilQ"/>
</dbReference>
<dbReference type="Pfam" id="PF00263">
    <property type="entry name" value="Secretin"/>
    <property type="match status" value="1"/>
</dbReference>
<gene>
    <name evidence="6" type="ORF">SAMN05216548_10646</name>
</gene>